<accession>D5ASM7</accession>
<dbReference type="Proteomes" id="UP000002361">
    <property type="component" value="Chromosome"/>
</dbReference>
<organism evidence="2 3">
    <name type="scientific">Rhodobacter capsulatus (strain ATCC BAA-309 / NBRC 16581 / SB1003)</name>
    <dbReference type="NCBI Taxonomy" id="272942"/>
    <lineage>
        <taxon>Bacteria</taxon>
        <taxon>Pseudomonadati</taxon>
        <taxon>Pseudomonadota</taxon>
        <taxon>Alphaproteobacteria</taxon>
        <taxon>Rhodobacterales</taxon>
        <taxon>Rhodobacter group</taxon>
        <taxon>Rhodobacter</taxon>
    </lineage>
</organism>
<evidence type="ECO:0000256" key="1">
    <source>
        <dbReference type="SAM" id="MobiDB-lite"/>
    </source>
</evidence>
<dbReference type="AlphaFoldDB" id="D5ASM7"/>
<proteinExistence type="predicted"/>
<name>D5ASM7_RHOCB</name>
<dbReference type="eggNOG" id="ENOG5032T1W">
    <property type="taxonomic scope" value="Bacteria"/>
</dbReference>
<reference key="1">
    <citation type="submission" date="2008-12" db="EMBL/GenBank/DDBJ databases">
        <title>Complete genome sequence of Rhodobacter capsulatus SB1003.</title>
        <authorList>
            <person name="Strnad H."/>
            <person name="Lapidus A."/>
            <person name="Vlcek C."/>
            <person name="Ulbrich P."/>
            <person name="Paces J."/>
            <person name="Maltsev N."/>
            <person name="Kumar V."/>
            <person name="Kogan Y."/>
            <person name="Milgram A."/>
            <person name="Rebrekov D."/>
            <person name="Mazur M."/>
            <person name="Cox R."/>
            <person name="Kyrpides N."/>
            <person name="Kolar M."/>
            <person name="Sachova J."/>
            <person name="Ridl J."/>
            <person name="Ivanova N."/>
            <person name="Kapatral V."/>
            <person name="Los T."/>
            <person name="Lykidis A."/>
            <person name="Mikhailova N."/>
            <person name="Reznik G."/>
            <person name="Vasieva O."/>
            <person name="Fonstein M."/>
            <person name="Paces V."/>
            <person name="Haselkorn R."/>
        </authorList>
    </citation>
    <scope>NUCLEOTIDE SEQUENCE</scope>
    <source>
        <strain>SB1003</strain>
    </source>
</reference>
<dbReference type="RefSeq" id="WP_013069090.1">
    <property type="nucleotide sequence ID" value="NC_014034.1"/>
</dbReference>
<dbReference type="GeneID" id="31492177"/>
<protein>
    <submittedName>
        <fullName evidence="2">Uncharacterized protein</fullName>
    </submittedName>
</protein>
<dbReference type="STRING" id="272942.RCAP_rcc03394"/>
<dbReference type="EMBL" id="CP001312">
    <property type="protein sequence ID" value="ADE87118.1"/>
    <property type="molecule type" value="Genomic_DNA"/>
</dbReference>
<reference evidence="2 3" key="2">
    <citation type="journal article" date="2010" name="J. Bacteriol.">
        <title>Complete genome sequence of the photosynthetic purple nonsulfur bacterium Rhodobacter capsulatus SB 1003.</title>
        <authorList>
            <person name="Strnad H."/>
            <person name="Lapidus A."/>
            <person name="Paces J."/>
            <person name="Ulbrich P."/>
            <person name="Vlcek C."/>
            <person name="Paces V."/>
            <person name="Haselkorn R."/>
        </authorList>
    </citation>
    <scope>NUCLEOTIDE SEQUENCE [LARGE SCALE GENOMIC DNA]</scope>
    <source>
        <strain evidence="3">ATCC BAA-309 / NBRC 16581 / SB1003</strain>
    </source>
</reference>
<feature type="region of interest" description="Disordered" evidence="1">
    <location>
        <begin position="94"/>
        <end position="116"/>
    </location>
</feature>
<sequence>MEFLSKEILAGLREATRRDSKRPARLTVHAGGRVWPILKRWSGGFSLDAAQVTNLRGHVQIFDGERPVATALIVAAEVDGFELICSTKRETPVRHGPALDFEREDRTPPLGFMPPA</sequence>
<dbReference type="KEGG" id="rcp:RCAP_rcc03394"/>
<dbReference type="OrthoDB" id="7658488at2"/>
<evidence type="ECO:0000313" key="2">
    <source>
        <dbReference type="EMBL" id="ADE87118.1"/>
    </source>
</evidence>
<evidence type="ECO:0000313" key="3">
    <source>
        <dbReference type="Proteomes" id="UP000002361"/>
    </source>
</evidence>
<dbReference type="HOGENOM" id="CLU_169641_0_0_5"/>
<keyword evidence="3" id="KW-1185">Reference proteome</keyword>
<gene>
    <name evidence="2" type="ordered locus">RCAP_rcc03394</name>
</gene>